<dbReference type="KEGG" id="hba:Hbal_0367"/>
<dbReference type="InterPro" id="IPR036249">
    <property type="entry name" value="Thioredoxin-like_sf"/>
</dbReference>
<reference evidence="3" key="1">
    <citation type="journal article" date="2011" name="J. Bacteriol.">
        <title>Genome sequences of eight morphologically diverse alphaproteobacteria.</title>
        <authorList>
            <consortium name="US DOE Joint Genome Institute"/>
            <person name="Brown P.J."/>
            <person name="Kysela D.T."/>
            <person name="Buechlein A."/>
            <person name="Hemmerich C."/>
            <person name="Brun Y.V."/>
        </authorList>
    </citation>
    <scope>NUCLEOTIDE SEQUENCE [LARGE SCALE GENOMIC DNA]</scope>
    <source>
        <strain evidence="3">ATCC 49814 / DSM 5838 / IFAM 1418</strain>
    </source>
</reference>
<dbReference type="Pfam" id="PF13410">
    <property type="entry name" value="GST_C_2"/>
    <property type="match status" value="1"/>
</dbReference>
<name>C6XMC6_HIRBI</name>
<keyword evidence="2" id="KW-0808">Transferase</keyword>
<proteinExistence type="predicted"/>
<dbReference type="InterPro" id="IPR004045">
    <property type="entry name" value="Glutathione_S-Trfase_N"/>
</dbReference>
<evidence type="ECO:0000313" key="3">
    <source>
        <dbReference type="Proteomes" id="UP000002745"/>
    </source>
</evidence>
<dbReference type="eggNOG" id="COG0625">
    <property type="taxonomic scope" value="Bacteria"/>
</dbReference>
<dbReference type="InterPro" id="IPR036282">
    <property type="entry name" value="Glutathione-S-Trfase_C_sf"/>
</dbReference>
<dbReference type="RefSeq" id="WP_015826219.1">
    <property type="nucleotide sequence ID" value="NC_012982.1"/>
</dbReference>
<dbReference type="GO" id="GO:0016740">
    <property type="term" value="F:transferase activity"/>
    <property type="evidence" value="ECO:0007669"/>
    <property type="project" value="UniProtKB-KW"/>
</dbReference>
<dbReference type="EMBL" id="CP001678">
    <property type="protein sequence ID" value="ACT58069.1"/>
    <property type="molecule type" value="Genomic_DNA"/>
</dbReference>
<dbReference type="SUPFAM" id="SSF47616">
    <property type="entry name" value="GST C-terminal domain-like"/>
    <property type="match status" value="1"/>
</dbReference>
<dbReference type="Gene3D" id="1.20.1050.10">
    <property type="match status" value="1"/>
</dbReference>
<evidence type="ECO:0000259" key="1">
    <source>
        <dbReference type="PROSITE" id="PS50404"/>
    </source>
</evidence>
<accession>C6XMC6</accession>
<dbReference type="Proteomes" id="UP000002745">
    <property type="component" value="Chromosome"/>
</dbReference>
<protein>
    <submittedName>
        <fullName evidence="2">Glutathione S-transferase domain protein</fullName>
    </submittedName>
</protein>
<keyword evidence="3" id="KW-1185">Reference proteome</keyword>
<dbReference type="SUPFAM" id="SSF52833">
    <property type="entry name" value="Thioredoxin-like"/>
    <property type="match status" value="1"/>
</dbReference>
<sequence length="200" mass="22510">MKLIYSNTSPYARKVHIAILEKQLEGDFTFQEVDTQQDAEIVRAINPLGKVPALITVEGEVVFDSPVICEFIDTLSGVVELIPQIKNARFVVLRNQALADGLMDAVVAMVAFEKHSGEALPKVLVNRNIDTIHRALNAMENQIPALGEAFDLGQISFMSAIGYIELRLPKLRWREMRPKLSAWFDERSTRPSFKSTMPNR</sequence>
<dbReference type="OrthoDB" id="9795329at2"/>
<dbReference type="CDD" id="cd03049">
    <property type="entry name" value="GST_N_3"/>
    <property type="match status" value="1"/>
</dbReference>
<dbReference type="CDD" id="cd03205">
    <property type="entry name" value="GST_C_6"/>
    <property type="match status" value="1"/>
</dbReference>
<feature type="domain" description="GST N-terminal" evidence="1">
    <location>
        <begin position="1"/>
        <end position="80"/>
    </location>
</feature>
<dbReference type="PROSITE" id="PS50404">
    <property type="entry name" value="GST_NTER"/>
    <property type="match status" value="1"/>
</dbReference>
<dbReference type="HOGENOM" id="CLU_011226_12_2_5"/>
<dbReference type="GO" id="GO:0005737">
    <property type="term" value="C:cytoplasm"/>
    <property type="evidence" value="ECO:0007669"/>
    <property type="project" value="TreeGrafter"/>
</dbReference>
<gene>
    <name evidence="2" type="ordered locus">Hbal_0367</name>
</gene>
<dbReference type="Pfam" id="PF13409">
    <property type="entry name" value="GST_N_2"/>
    <property type="match status" value="1"/>
</dbReference>
<dbReference type="STRING" id="582402.Hbal_0367"/>
<dbReference type="PANTHER" id="PTHR43968:SF6">
    <property type="entry name" value="GLUTATHIONE S-TRANSFERASE OMEGA"/>
    <property type="match status" value="1"/>
</dbReference>
<dbReference type="PANTHER" id="PTHR43968">
    <property type="match status" value="1"/>
</dbReference>
<dbReference type="AlphaFoldDB" id="C6XMC6"/>
<dbReference type="Gene3D" id="3.40.30.10">
    <property type="entry name" value="Glutaredoxin"/>
    <property type="match status" value="1"/>
</dbReference>
<dbReference type="InterPro" id="IPR050983">
    <property type="entry name" value="GST_Omega/HSP26"/>
</dbReference>
<organism evidence="2 3">
    <name type="scientific">Hirschia baltica (strain ATCC 49814 / DSM 5838 / IFAM 1418)</name>
    <dbReference type="NCBI Taxonomy" id="582402"/>
    <lineage>
        <taxon>Bacteria</taxon>
        <taxon>Pseudomonadati</taxon>
        <taxon>Pseudomonadota</taxon>
        <taxon>Alphaproteobacteria</taxon>
        <taxon>Hyphomonadales</taxon>
        <taxon>Hyphomonadaceae</taxon>
        <taxon>Hirschia</taxon>
    </lineage>
</organism>
<evidence type="ECO:0000313" key="2">
    <source>
        <dbReference type="EMBL" id="ACT58069.1"/>
    </source>
</evidence>